<feature type="domain" description="Cyclic nucleotide-binding" evidence="2">
    <location>
        <begin position="78"/>
        <end position="188"/>
    </location>
</feature>
<dbReference type="InterPro" id="IPR049817">
    <property type="entry name" value="Encap_f2b"/>
</dbReference>
<dbReference type="InterPro" id="IPR014710">
    <property type="entry name" value="RmlC-like_jellyroll"/>
</dbReference>
<keyword evidence="4" id="KW-1185">Reference proteome</keyword>
<organism evidence="3 4">
    <name type="scientific">Salininema proteolyticum</name>
    <dbReference type="NCBI Taxonomy" id="1607685"/>
    <lineage>
        <taxon>Bacteria</taxon>
        <taxon>Bacillati</taxon>
        <taxon>Actinomycetota</taxon>
        <taxon>Actinomycetes</taxon>
        <taxon>Glycomycetales</taxon>
        <taxon>Glycomycetaceae</taxon>
        <taxon>Salininema</taxon>
    </lineage>
</organism>
<dbReference type="SMART" id="SM00100">
    <property type="entry name" value="cNMP"/>
    <property type="match status" value="1"/>
</dbReference>
<dbReference type="Pfam" id="PF00027">
    <property type="entry name" value="cNMP_binding"/>
    <property type="match status" value="1"/>
</dbReference>
<protein>
    <submittedName>
        <fullName evidence="3">Family 2B encapsulin nanocompartment shell protein</fullName>
    </submittedName>
</protein>
<dbReference type="Gene3D" id="2.60.120.10">
    <property type="entry name" value="Jelly Rolls"/>
    <property type="match status" value="1"/>
</dbReference>
<reference evidence="4" key="1">
    <citation type="journal article" date="2019" name="Int. J. Syst. Evol. Microbiol.">
        <title>The Global Catalogue of Microorganisms (GCM) 10K type strain sequencing project: providing services to taxonomists for standard genome sequencing and annotation.</title>
        <authorList>
            <consortium name="The Broad Institute Genomics Platform"/>
            <consortium name="The Broad Institute Genome Sequencing Center for Infectious Disease"/>
            <person name="Wu L."/>
            <person name="Ma J."/>
        </authorList>
    </citation>
    <scope>NUCLEOTIDE SEQUENCE [LARGE SCALE GENOMIC DNA]</scope>
    <source>
        <strain evidence="4">IBRC-M 10908</strain>
    </source>
</reference>
<dbReference type="CDD" id="cd00038">
    <property type="entry name" value="CAP_ED"/>
    <property type="match status" value="1"/>
</dbReference>
<dbReference type="RefSeq" id="WP_380620155.1">
    <property type="nucleotide sequence ID" value="NZ_JBHSDK010000013.1"/>
</dbReference>
<evidence type="ECO:0000313" key="4">
    <source>
        <dbReference type="Proteomes" id="UP001595823"/>
    </source>
</evidence>
<dbReference type="InterPro" id="IPR018490">
    <property type="entry name" value="cNMP-bd_dom_sf"/>
</dbReference>
<dbReference type="SUPFAM" id="SSF51206">
    <property type="entry name" value="cAMP-binding domain-like"/>
    <property type="match status" value="1"/>
</dbReference>
<dbReference type="Pfam" id="PF19307">
    <property type="entry name" value="SrpI-like"/>
    <property type="match status" value="1"/>
</dbReference>
<evidence type="ECO:0000259" key="2">
    <source>
        <dbReference type="PROSITE" id="PS50042"/>
    </source>
</evidence>
<evidence type="ECO:0000256" key="1">
    <source>
        <dbReference type="SAM" id="MobiDB-lite"/>
    </source>
</evidence>
<dbReference type="SUPFAM" id="SSF56563">
    <property type="entry name" value="Major capsid protein gp5"/>
    <property type="match status" value="1"/>
</dbReference>
<dbReference type="NCBIfam" id="NF041163">
    <property type="entry name" value="encap_f2b"/>
    <property type="match status" value="1"/>
</dbReference>
<accession>A0ABV8TXA0</accession>
<dbReference type="Proteomes" id="UP001595823">
    <property type="component" value="Unassembled WGS sequence"/>
</dbReference>
<proteinExistence type="predicted"/>
<dbReference type="EMBL" id="JBHSDK010000013">
    <property type="protein sequence ID" value="MFC4335394.1"/>
    <property type="molecule type" value="Genomic_DNA"/>
</dbReference>
<evidence type="ECO:0000313" key="3">
    <source>
        <dbReference type="EMBL" id="MFC4335394.1"/>
    </source>
</evidence>
<dbReference type="InterPro" id="IPR045641">
    <property type="entry name" value="SrpI-like"/>
</dbReference>
<dbReference type="InterPro" id="IPR050397">
    <property type="entry name" value="Env_Response_Regulators"/>
</dbReference>
<name>A0ABV8TXA0_9ACTN</name>
<gene>
    <name evidence="3" type="ORF">ACFPET_09305</name>
</gene>
<dbReference type="InterPro" id="IPR000595">
    <property type="entry name" value="cNMP-bd_dom"/>
</dbReference>
<dbReference type="PANTHER" id="PTHR24567:SF74">
    <property type="entry name" value="HTH-TYPE TRANSCRIPTIONAL REGULATOR ARCR"/>
    <property type="match status" value="1"/>
</dbReference>
<feature type="region of interest" description="Disordered" evidence="1">
    <location>
        <begin position="291"/>
        <end position="312"/>
    </location>
</feature>
<comment type="caution">
    <text evidence="3">The sequence shown here is derived from an EMBL/GenBank/DDBJ whole genome shotgun (WGS) entry which is preliminary data.</text>
</comment>
<sequence length="446" mass="48543">MALSTAAARLLATTTKTVPQNRERTSLWLMRGLPWVATDGAVYRVNRRLAYPAPTGRLDFITNGSTTLLPQSLATIPAFRGLPVDLLAEIAAAFAPRPFDAGDTLLTHSEPLDSLTVLAHGKAALTRPGPYRDLETDRVHEGTPLGLKPFLLHGDSPSTVTATTSGTALSLTRADFDDLQERHPAVRRAVQAYLAVLSSPQTKKGEKEIDVLRGHTGEPVLPRTYVDYDPSPREYELSPVQTVVRVHTRVSDVYNDPYSQLEEQLRLATEAVLERSEKALLTDRSYGLLHNVDPSQRLPTRTGPPTPDDLDDLITRRRGTRMIVAHPRAIAAFRRELNASGLTPPTATVDGEVLSTWRGIPLYPCPHVPVDDSGTSQILAMRTGEKSQGVVGLRPKSLDHEHSPGVSVRPLATDTKAITSYLVTAYLSAAVLVPDALGVLDRVATR</sequence>
<dbReference type="PROSITE" id="PS50042">
    <property type="entry name" value="CNMP_BINDING_3"/>
    <property type="match status" value="1"/>
</dbReference>
<dbReference type="PANTHER" id="PTHR24567">
    <property type="entry name" value="CRP FAMILY TRANSCRIPTIONAL REGULATORY PROTEIN"/>
    <property type="match status" value="1"/>
</dbReference>